<dbReference type="AlphaFoldDB" id="A0A540X0H9"/>
<keyword evidence="2" id="KW-1185">Reference proteome</keyword>
<evidence type="ECO:0000313" key="1">
    <source>
        <dbReference type="EMBL" id="TQF14736.1"/>
    </source>
</evidence>
<reference evidence="1 2" key="1">
    <citation type="submission" date="2019-06" db="EMBL/GenBank/DDBJ databases">
        <authorList>
            <person name="Livingstone P."/>
            <person name="Whitworth D."/>
        </authorList>
    </citation>
    <scope>NUCLEOTIDE SEQUENCE [LARGE SCALE GENOMIC DNA]</scope>
    <source>
        <strain evidence="1 2">AM401</strain>
    </source>
</reference>
<evidence type="ECO:0000313" key="2">
    <source>
        <dbReference type="Proteomes" id="UP000315369"/>
    </source>
</evidence>
<evidence type="ECO:0008006" key="3">
    <source>
        <dbReference type="Google" id="ProtNLM"/>
    </source>
</evidence>
<accession>A0A540X0H9</accession>
<dbReference type="Proteomes" id="UP000315369">
    <property type="component" value="Unassembled WGS sequence"/>
</dbReference>
<sequence length="923" mass="100942">MDANGARFHLLLGRDDWGRCTSKGRVLSEAWSEASGTGADVAWDSSRSEVSLRAELFRFIAAPRDVPPVLEDRRGAAKDRYGNVYWVALDGRTLKVLSSGSRQTSDFWPVTPEAAPVSGTGGFGPLIPPTLPTPELLGAMAISGHHYLVVGTLAPAGLLVFDLHSGGPPVRHLWPTGVPFAPWDMAATPDGGVVVLDRQHRRLWRLDAGFRVVRTGVDDVLSASRVEAFQPLAGGPTRTIPAVTFPRPVTLDASTPVAAQDPISVEVLPDGRVLVLDRGTEDSRLLVYRDGVLTGAPVPLEVDGLLGDNSPASSYVLVAHDMALLPAGSDGSVGRVVVVGRDGNQAFAFELHTSEGGDLVAVAQPEYLPLRLFGGKALIASDGQALYDFADTFIPLVAQRRPRYVSEGTLRTPVLDGRTPDCVWHRLLLDGSLPPGARIVVRSRAANERSDLEALPFSEEPALYKRGAGSELPFTTTARGEHRGTFEVLFQRARGRFAQVELVLQGGGAATPRIHAMRAWYPRFSYAEQYLPGLYRQDPESASFLDRFLANPEGLLTPLEDRIAAAQVLFDARSAPPEALEWLASWFGVALDPAWDETRRRLFLRHTLDFFQWRGTPRGLRMALRMALDDCPDASIFTDDTEPTRARYRIVERFRTARTPFLFATDTSEAGGIRIQPAATSRRWEPSQGIARLLERYQAALSDAGVTAASDALPLREPTQAAVATVWRAFTQEALGFIPAATAASAPRWLDFLTRRYRAVQALNAAHGTTLTDFTQAVLPVTLPGDGPAQSDWYHFETVVLPVRAAAHRFTVVLPVPRGSAAQEQRARQEQAMRVVAVEKPAHTVFDVKFYWDMFRVGEARLGVDTLVDLGSRAPELMPAMRLGREYLAESHLAPRPPQDAADRRILGRDLLGRRETHGSDIQ</sequence>
<dbReference type="OrthoDB" id="9792285at2"/>
<dbReference type="SUPFAM" id="SSF63829">
    <property type="entry name" value="Calcium-dependent phosphotriesterase"/>
    <property type="match status" value="1"/>
</dbReference>
<dbReference type="Gene3D" id="3.20.20.80">
    <property type="entry name" value="Glycosidases"/>
    <property type="match status" value="1"/>
</dbReference>
<organism evidence="1 2">
    <name type="scientific">Myxococcus llanfairpwllgwyngyllgogerychwyrndrobwllllantysiliogogogochensis</name>
    <dbReference type="NCBI Taxonomy" id="2590453"/>
    <lineage>
        <taxon>Bacteria</taxon>
        <taxon>Pseudomonadati</taxon>
        <taxon>Myxococcota</taxon>
        <taxon>Myxococcia</taxon>
        <taxon>Myxococcales</taxon>
        <taxon>Cystobacterineae</taxon>
        <taxon>Myxococcaceae</taxon>
        <taxon>Myxococcus</taxon>
    </lineage>
</organism>
<dbReference type="RefSeq" id="WP_141643588.1">
    <property type="nucleotide sequence ID" value="NZ_VIFM01000060.1"/>
</dbReference>
<proteinExistence type="predicted"/>
<dbReference type="InterPro" id="IPR006521">
    <property type="entry name" value="Tail_protein_I"/>
</dbReference>
<dbReference type="Pfam" id="PF09684">
    <property type="entry name" value="Tail_P2_I"/>
    <property type="match status" value="1"/>
</dbReference>
<dbReference type="InterPro" id="IPR011748">
    <property type="entry name" value="Unchr_phage_tail-like"/>
</dbReference>
<dbReference type="EMBL" id="VIFM01000060">
    <property type="protein sequence ID" value="TQF14736.1"/>
    <property type="molecule type" value="Genomic_DNA"/>
</dbReference>
<dbReference type="NCBIfam" id="TIGR02242">
    <property type="entry name" value="tail_TIGR02242"/>
    <property type="match status" value="1"/>
</dbReference>
<protein>
    <recommendedName>
        <fullName evidence="3">Phage tail protein</fullName>
    </recommendedName>
</protein>
<comment type="caution">
    <text evidence="1">The sequence shown here is derived from an EMBL/GenBank/DDBJ whole genome shotgun (WGS) entry which is preliminary data.</text>
</comment>
<name>A0A540X0H9_9BACT</name>
<gene>
    <name evidence="1" type="ORF">FJV41_17225</name>
</gene>